<accession>A0A8J6LL38</accession>
<dbReference type="PANTHER" id="PTHR30189">
    <property type="entry name" value="LPS-ASSEMBLY PROTEIN"/>
    <property type="match status" value="1"/>
</dbReference>
<dbReference type="Gene3D" id="2.60.450.10">
    <property type="entry name" value="Lipopolysaccharide (LPS) transport protein A like domain"/>
    <property type="match status" value="1"/>
</dbReference>
<dbReference type="AlphaFoldDB" id="A0A8J6LL38"/>
<name>A0A8J6LL38_9FIRM</name>
<dbReference type="InterPro" id="IPR050218">
    <property type="entry name" value="LptD"/>
</dbReference>
<organism evidence="1 2">
    <name type="scientific">Capillibacterium thermochitinicola</name>
    <dbReference type="NCBI Taxonomy" id="2699427"/>
    <lineage>
        <taxon>Bacteria</taxon>
        <taxon>Bacillati</taxon>
        <taxon>Bacillota</taxon>
        <taxon>Capillibacterium</taxon>
    </lineage>
</organism>
<keyword evidence="2" id="KW-1185">Reference proteome</keyword>
<protein>
    <submittedName>
        <fullName evidence="1">LPS-assembly protein LptD</fullName>
    </submittedName>
</protein>
<dbReference type="Proteomes" id="UP000657177">
    <property type="component" value="Unassembled WGS sequence"/>
</dbReference>
<evidence type="ECO:0000313" key="1">
    <source>
        <dbReference type="EMBL" id="MBA2132094.1"/>
    </source>
</evidence>
<gene>
    <name evidence="1" type="ORF">G5B42_00775</name>
</gene>
<proteinExistence type="predicted"/>
<dbReference type="EMBL" id="JAAKDE010000001">
    <property type="protein sequence ID" value="MBA2132094.1"/>
    <property type="molecule type" value="Genomic_DNA"/>
</dbReference>
<dbReference type="RefSeq" id="WP_181338526.1">
    <property type="nucleotide sequence ID" value="NZ_JAAKDE010000001.1"/>
</dbReference>
<sequence length="432" mass="48448">MNFMQLTKVKIVGIVLCFILLAGVGTPALATSPREVEIEARLVEFDPDSGVYRASGGVILTSGDFQLQAETVLYNQETEVITAEQGVKLKTATGNWEGESLVYSFRTEEGTLTAFRGAMGSAFYTGQTGELRGEEIRVQGASFTRCELTSPCVKIKAGRVRLVEDRVQVSGGWLYLKNFPVLPLPPLAFRPDQFENWPQLEIGVNSTRGFYVLGRLTHQVNEQVDLNYSGGVGTNRWWNVQGGIRWDLLPGLVFNSTLTWEDYLRGNASLTYKWAPLQFRTAVQHNWADLPSGEHSFSVMGPLSKKSNLEFSYTSSFNEKKQGEQRRADYGLRLTGRWLPGFTLGAGLFYGEGDLKSNSLNGWHLRTTWSGGINLARTWRVQVAGETRWQAGIEPLWVNNQVKLVKDLHCFRADLGYNLLDESVSFNLMFNW</sequence>
<reference evidence="1" key="1">
    <citation type="submission" date="2020-06" db="EMBL/GenBank/DDBJ databases">
        <title>Novel chitinolytic bacterium.</title>
        <authorList>
            <person name="Ungkulpasvich U."/>
            <person name="Kosugi A."/>
            <person name="Uke A."/>
        </authorList>
    </citation>
    <scope>NUCLEOTIDE SEQUENCE</scope>
    <source>
        <strain evidence="1">UUS1-1</strain>
    </source>
</reference>
<dbReference type="SUPFAM" id="SSF56935">
    <property type="entry name" value="Porins"/>
    <property type="match status" value="1"/>
</dbReference>
<evidence type="ECO:0000313" key="2">
    <source>
        <dbReference type="Proteomes" id="UP000657177"/>
    </source>
</evidence>
<comment type="caution">
    <text evidence="1">The sequence shown here is derived from an EMBL/GenBank/DDBJ whole genome shotgun (WGS) entry which is preliminary data.</text>
</comment>
<dbReference type="PANTHER" id="PTHR30189:SF1">
    <property type="entry name" value="LPS-ASSEMBLY PROTEIN LPTD"/>
    <property type="match status" value="1"/>
</dbReference>
<dbReference type="GO" id="GO:0009279">
    <property type="term" value="C:cell outer membrane"/>
    <property type="evidence" value="ECO:0007669"/>
    <property type="project" value="TreeGrafter"/>
</dbReference>
<dbReference type="GO" id="GO:1990351">
    <property type="term" value="C:transporter complex"/>
    <property type="evidence" value="ECO:0007669"/>
    <property type="project" value="TreeGrafter"/>
</dbReference>